<name>A0A382G3J0_9ZZZZ</name>
<gene>
    <name evidence="1" type="ORF">METZ01_LOCUS221987</name>
</gene>
<dbReference type="AlphaFoldDB" id="A0A382G3J0"/>
<protein>
    <recommendedName>
        <fullName evidence="2">Lipocalin-like domain-containing protein</fullName>
    </recommendedName>
</protein>
<dbReference type="EMBL" id="UINC01053065">
    <property type="protein sequence ID" value="SVB69133.1"/>
    <property type="molecule type" value="Genomic_DNA"/>
</dbReference>
<evidence type="ECO:0008006" key="2">
    <source>
        <dbReference type="Google" id="ProtNLM"/>
    </source>
</evidence>
<evidence type="ECO:0000313" key="1">
    <source>
        <dbReference type="EMBL" id="SVB69133.1"/>
    </source>
</evidence>
<reference evidence="1" key="1">
    <citation type="submission" date="2018-05" db="EMBL/GenBank/DDBJ databases">
        <authorList>
            <person name="Lanie J.A."/>
            <person name="Ng W.-L."/>
            <person name="Kazmierczak K.M."/>
            <person name="Andrzejewski T.M."/>
            <person name="Davidsen T.M."/>
            <person name="Wayne K.J."/>
            <person name="Tettelin H."/>
            <person name="Glass J.I."/>
            <person name="Rusch D."/>
            <person name="Podicherti R."/>
            <person name="Tsui H.-C.T."/>
            <person name="Winkler M.E."/>
        </authorList>
    </citation>
    <scope>NUCLEOTIDE SEQUENCE</scope>
</reference>
<proteinExistence type="predicted"/>
<organism evidence="1">
    <name type="scientific">marine metagenome</name>
    <dbReference type="NCBI Taxonomy" id="408172"/>
    <lineage>
        <taxon>unclassified sequences</taxon>
        <taxon>metagenomes</taxon>
        <taxon>ecological metagenomes</taxon>
    </lineage>
</organism>
<accession>A0A382G3J0</accession>
<sequence length="96" mass="10956">MLEADKITGTYTSTGPGDVWKLVFLEQGILETHINDEKHNEYQWKIVGEEIHIEANEGKGRVYVVNNDGSLTSIAYLDGEERIERAKDKQSTYKKI</sequence>